<accession>A0A5B8MXS0</accession>
<dbReference type="Gene3D" id="2.170.210.20">
    <property type="entry name" value="Spindle assembly abnormal protein 6, N-terminal domain"/>
    <property type="match status" value="1"/>
</dbReference>
<dbReference type="Pfam" id="PF16531">
    <property type="entry name" value="SAS-6_N"/>
    <property type="match status" value="1"/>
</dbReference>
<dbReference type="EMBL" id="CP031046">
    <property type="protein sequence ID" value="QDZ24264.1"/>
    <property type="molecule type" value="Genomic_DNA"/>
</dbReference>
<dbReference type="InterPro" id="IPR038558">
    <property type="entry name" value="SAS-6_N_sf"/>
</dbReference>
<sequence length="225" mass="26073">MQRTDDLMDAVENLQPEELDPSLADGYYVFYEREVPFELRVSEAAEMPQEVGALEAIRVKILLKGEQQQPDALRVELTSETNLFFHYVHELTEASFHDLQEGQKLMVEFSEYSSVLLRMLNNCIKEPHTHLAVFIMHDSGEARLDFIQNMEYKFVELLSCRFGQSSEEEIRSQITYRYNVVKSRLALMQARLADVNALVKIKNPSLLLQLQRTPARSPYTKRILG</sequence>
<dbReference type="InterPro" id="IPR032396">
    <property type="entry name" value="SAS-6_N"/>
</dbReference>
<dbReference type="CDD" id="cd10142">
    <property type="entry name" value="HD_SAS6_N"/>
    <property type="match status" value="1"/>
</dbReference>
<dbReference type="Proteomes" id="UP000316726">
    <property type="component" value="Chromosome 13"/>
</dbReference>
<dbReference type="STRING" id="1764295.A0A5B8MXS0"/>
<protein>
    <recommendedName>
        <fullName evidence="1">Spindle assembly abnormal protein 6 N-terminal domain-containing protein</fullName>
    </recommendedName>
</protein>
<evidence type="ECO:0000313" key="2">
    <source>
        <dbReference type="EMBL" id="QDZ24264.1"/>
    </source>
</evidence>
<dbReference type="AlphaFoldDB" id="A0A5B8MXS0"/>
<evidence type="ECO:0000313" key="3">
    <source>
        <dbReference type="Proteomes" id="UP000316726"/>
    </source>
</evidence>
<evidence type="ECO:0000259" key="1">
    <source>
        <dbReference type="Pfam" id="PF16531"/>
    </source>
</evidence>
<name>A0A5B8MXS0_9CHLO</name>
<dbReference type="PANTHER" id="PTHR34230">
    <property type="entry name" value="ASSEMBLY ABNORMAL PROTEIN 6, PUTATIVE-RELATED"/>
    <property type="match status" value="1"/>
</dbReference>
<proteinExistence type="predicted"/>
<gene>
    <name evidence="2" type="ORF">A3770_13p67820</name>
</gene>
<dbReference type="PANTHER" id="PTHR34230:SF2">
    <property type="entry name" value="SPINDLE ASSEMBLY ABNORMAL PROTEIN 6 N-TERMINAL DOMAIN-CONTAINING PROTEIN"/>
    <property type="match status" value="1"/>
</dbReference>
<dbReference type="OrthoDB" id="49058at2759"/>
<reference evidence="2 3" key="1">
    <citation type="submission" date="2018-07" db="EMBL/GenBank/DDBJ databases">
        <title>The complete nuclear genome of the prasinophyte Chloropicon primus (CCMP1205).</title>
        <authorList>
            <person name="Pombert J.-F."/>
            <person name="Otis C."/>
            <person name="Turmel M."/>
            <person name="Lemieux C."/>
        </authorList>
    </citation>
    <scope>NUCLEOTIDE SEQUENCE [LARGE SCALE GENOMIC DNA]</scope>
    <source>
        <strain evidence="2 3">CCMP1205</strain>
    </source>
</reference>
<keyword evidence="3" id="KW-1185">Reference proteome</keyword>
<feature type="domain" description="Spindle assembly abnormal protein 6 N-terminal" evidence="1">
    <location>
        <begin position="30"/>
        <end position="162"/>
    </location>
</feature>
<organism evidence="2 3">
    <name type="scientific">Chloropicon primus</name>
    <dbReference type="NCBI Taxonomy" id="1764295"/>
    <lineage>
        <taxon>Eukaryota</taxon>
        <taxon>Viridiplantae</taxon>
        <taxon>Chlorophyta</taxon>
        <taxon>Chloropicophyceae</taxon>
        <taxon>Chloropicales</taxon>
        <taxon>Chloropicaceae</taxon>
        <taxon>Chloropicon</taxon>
    </lineage>
</organism>